<accession>A0AA35WY81</accession>
<feature type="active site" description="Nucleophile" evidence="6">
    <location>
        <position position="37"/>
    </location>
</feature>
<comment type="similarity">
    <text evidence="5">Belongs to the thioredoxin family.</text>
</comment>
<gene>
    <name evidence="9" type="ORF">GBAR_LOCUS21344</name>
</gene>
<evidence type="ECO:0000256" key="1">
    <source>
        <dbReference type="ARBA" id="ARBA00022448"/>
    </source>
</evidence>
<dbReference type="PIRSF" id="PIRSF000077">
    <property type="entry name" value="Thioredoxin"/>
    <property type="match status" value="1"/>
</dbReference>
<evidence type="ECO:0000256" key="4">
    <source>
        <dbReference type="ARBA" id="ARBA00023284"/>
    </source>
</evidence>
<protein>
    <recommendedName>
        <fullName evidence="5">Thioredoxin</fullName>
    </recommendedName>
</protein>
<reference evidence="9" key="1">
    <citation type="submission" date="2023-03" db="EMBL/GenBank/DDBJ databases">
        <authorList>
            <person name="Steffen K."/>
            <person name="Cardenas P."/>
        </authorList>
    </citation>
    <scope>NUCLEOTIDE SEQUENCE</scope>
</reference>
<evidence type="ECO:0000256" key="6">
    <source>
        <dbReference type="PIRSR" id="PIRSR000077-1"/>
    </source>
</evidence>
<sequence length="112" mass="12332">MKAIMSDLITHISDSSFEDEVINSSTPVIVDYWAEWCGPCKMIAPLLENIATNYEGRLKVAKLNIDDNPLTPPKYGIRGIPTLMIFKNGVVEATKVGAVSESQLTSFIDETL</sequence>
<comment type="caution">
    <text evidence="9">The sequence shown here is derived from an EMBL/GenBank/DDBJ whole genome shotgun (WGS) entry which is preliminary data.</text>
</comment>
<dbReference type="Pfam" id="PF00085">
    <property type="entry name" value="Thioredoxin"/>
    <property type="match status" value="1"/>
</dbReference>
<keyword evidence="10" id="KW-1185">Reference proteome</keyword>
<feature type="site" description="Deprotonates C-terminal active site Cys" evidence="6">
    <location>
        <position position="31"/>
    </location>
</feature>
<dbReference type="SUPFAM" id="SSF52833">
    <property type="entry name" value="Thioredoxin-like"/>
    <property type="match status" value="1"/>
</dbReference>
<dbReference type="InterPro" id="IPR036249">
    <property type="entry name" value="Thioredoxin-like_sf"/>
</dbReference>
<dbReference type="GO" id="GO:0005829">
    <property type="term" value="C:cytosol"/>
    <property type="evidence" value="ECO:0007669"/>
    <property type="project" value="TreeGrafter"/>
</dbReference>
<dbReference type="FunFam" id="3.40.30.10:FF:000001">
    <property type="entry name" value="Thioredoxin"/>
    <property type="match status" value="1"/>
</dbReference>
<feature type="disulfide bond" description="Redox-active" evidence="7">
    <location>
        <begin position="37"/>
        <end position="40"/>
    </location>
</feature>
<feature type="domain" description="Thioredoxin" evidence="8">
    <location>
        <begin position="1"/>
        <end position="112"/>
    </location>
</feature>
<dbReference type="InterPro" id="IPR005746">
    <property type="entry name" value="Thioredoxin"/>
</dbReference>
<name>A0AA35WY81_GEOBA</name>
<dbReference type="NCBIfam" id="NF006898">
    <property type="entry name" value="PRK09381.1"/>
    <property type="match status" value="1"/>
</dbReference>
<dbReference type="PRINTS" id="PR00421">
    <property type="entry name" value="THIOREDOXIN"/>
</dbReference>
<dbReference type="InterPro" id="IPR013766">
    <property type="entry name" value="Thioredoxin_domain"/>
</dbReference>
<proteinExistence type="inferred from homology"/>
<dbReference type="InterPro" id="IPR017937">
    <property type="entry name" value="Thioredoxin_CS"/>
</dbReference>
<dbReference type="PROSITE" id="PS00194">
    <property type="entry name" value="THIOREDOXIN_1"/>
    <property type="match status" value="1"/>
</dbReference>
<evidence type="ECO:0000259" key="8">
    <source>
        <dbReference type="PROSITE" id="PS51352"/>
    </source>
</evidence>
<dbReference type="PANTHER" id="PTHR45663:SF11">
    <property type="entry name" value="GEO12009P1"/>
    <property type="match status" value="1"/>
</dbReference>
<dbReference type="PANTHER" id="PTHR45663">
    <property type="entry name" value="GEO12009P1"/>
    <property type="match status" value="1"/>
</dbReference>
<dbReference type="GO" id="GO:0015035">
    <property type="term" value="F:protein-disulfide reductase activity"/>
    <property type="evidence" value="ECO:0007669"/>
    <property type="project" value="InterPro"/>
</dbReference>
<evidence type="ECO:0000256" key="3">
    <source>
        <dbReference type="ARBA" id="ARBA00023157"/>
    </source>
</evidence>
<keyword evidence="2" id="KW-0249">Electron transport</keyword>
<dbReference type="Proteomes" id="UP001174909">
    <property type="component" value="Unassembled WGS sequence"/>
</dbReference>
<evidence type="ECO:0000313" key="10">
    <source>
        <dbReference type="Proteomes" id="UP001174909"/>
    </source>
</evidence>
<dbReference type="Gene3D" id="3.40.30.10">
    <property type="entry name" value="Glutaredoxin"/>
    <property type="match status" value="1"/>
</dbReference>
<keyword evidence="4 7" id="KW-0676">Redox-active center</keyword>
<dbReference type="PROSITE" id="PS51352">
    <property type="entry name" value="THIOREDOXIN_2"/>
    <property type="match status" value="1"/>
</dbReference>
<dbReference type="EMBL" id="CASHTH010002987">
    <property type="protein sequence ID" value="CAI8038288.1"/>
    <property type="molecule type" value="Genomic_DNA"/>
</dbReference>
<keyword evidence="1" id="KW-0813">Transport</keyword>
<evidence type="ECO:0000256" key="7">
    <source>
        <dbReference type="PIRSR" id="PIRSR000077-4"/>
    </source>
</evidence>
<evidence type="ECO:0000313" key="9">
    <source>
        <dbReference type="EMBL" id="CAI8038288.1"/>
    </source>
</evidence>
<feature type="site" description="Contributes to redox potential value" evidence="6">
    <location>
        <position position="38"/>
    </location>
</feature>
<dbReference type="NCBIfam" id="TIGR01068">
    <property type="entry name" value="thioredoxin"/>
    <property type="match status" value="1"/>
</dbReference>
<feature type="site" description="Contributes to redox potential value" evidence="6">
    <location>
        <position position="39"/>
    </location>
</feature>
<organism evidence="9 10">
    <name type="scientific">Geodia barretti</name>
    <name type="common">Barrett's horny sponge</name>
    <dbReference type="NCBI Taxonomy" id="519541"/>
    <lineage>
        <taxon>Eukaryota</taxon>
        <taxon>Metazoa</taxon>
        <taxon>Porifera</taxon>
        <taxon>Demospongiae</taxon>
        <taxon>Heteroscleromorpha</taxon>
        <taxon>Tetractinellida</taxon>
        <taxon>Astrophorina</taxon>
        <taxon>Geodiidae</taxon>
        <taxon>Geodia</taxon>
    </lineage>
</organism>
<keyword evidence="3 7" id="KW-1015">Disulfide bond</keyword>
<evidence type="ECO:0000256" key="5">
    <source>
        <dbReference type="PIRNR" id="PIRNR000077"/>
    </source>
</evidence>
<dbReference type="GO" id="GO:0045454">
    <property type="term" value="P:cell redox homeostasis"/>
    <property type="evidence" value="ECO:0007669"/>
    <property type="project" value="TreeGrafter"/>
</dbReference>
<dbReference type="AlphaFoldDB" id="A0AA35WY81"/>
<feature type="active site" description="Nucleophile" evidence="6">
    <location>
        <position position="40"/>
    </location>
</feature>
<evidence type="ECO:0000256" key="2">
    <source>
        <dbReference type="ARBA" id="ARBA00022982"/>
    </source>
</evidence>
<dbReference type="CDD" id="cd02947">
    <property type="entry name" value="TRX_family"/>
    <property type="match status" value="1"/>
</dbReference>